<accession>A0ABT6CEC0</accession>
<feature type="transmembrane region" description="Helical" evidence="1">
    <location>
        <begin position="33"/>
        <end position="51"/>
    </location>
</feature>
<name>A0ABT6CEC0_9SPHN</name>
<proteinExistence type="predicted"/>
<protein>
    <recommendedName>
        <fullName evidence="4">DUF304 domain-containing protein</fullName>
    </recommendedName>
</protein>
<keyword evidence="1" id="KW-0472">Membrane</keyword>
<dbReference type="Proteomes" id="UP001222770">
    <property type="component" value="Unassembled WGS sequence"/>
</dbReference>
<evidence type="ECO:0000313" key="3">
    <source>
        <dbReference type="Proteomes" id="UP001222770"/>
    </source>
</evidence>
<organism evidence="2 3">
    <name type="scientific">Novosphingobium cyanobacteriorum</name>
    <dbReference type="NCBI Taxonomy" id="3024215"/>
    <lineage>
        <taxon>Bacteria</taxon>
        <taxon>Pseudomonadati</taxon>
        <taxon>Pseudomonadota</taxon>
        <taxon>Alphaproteobacteria</taxon>
        <taxon>Sphingomonadales</taxon>
        <taxon>Sphingomonadaceae</taxon>
        <taxon>Novosphingobium</taxon>
    </lineage>
</organism>
<dbReference type="RefSeq" id="WP_277275438.1">
    <property type="nucleotide sequence ID" value="NZ_JAROCY010000003.1"/>
</dbReference>
<evidence type="ECO:0008006" key="4">
    <source>
        <dbReference type="Google" id="ProtNLM"/>
    </source>
</evidence>
<reference evidence="2 3" key="1">
    <citation type="submission" date="2023-03" db="EMBL/GenBank/DDBJ databases">
        <title>Novosphingobium cyanobacteriorum sp. nov., isolated from a eutrophic reservoir during the Microcystis bloom period.</title>
        <authorList>
            <person name="Kang M."/>
            <person name="Le V."/>
            <person name="Ko S.-R."/>
            <person name="Lee S.-A."/>
            <person name="Ahn C.-Y."/>
        </authorList>
    </citation>
    <scope>NUCLEOTIDE SEQUENCE [LARGE SCALE GENOMIC DNA]</scope>
    <source>
        <strain evidence="2 3">HBC54</strain>
    </source>
</reference>
<feature type="transmembrane region" description="Helical" evidence="1">
    <location>
        <begin position="71"/>
        <end position="93"/>
    </location>
</feature>
<dbReference type="EMBL" id="JAROCY010000003">
    <property type="protein sequence ID" value="MDF8332272.1"/>
    <property type="molecule type" value="Genomic_DNA"/>
</dbReference>
<sequence length="192" mass="21557">MNDFELEAVLRRELLPGERLAWTGRPDPQRMKAAFGIWFFAIPWTVFALFWETMALSMWFAKDGPPDGITMLIGVIFPLFGLPFVLTGFWMLATPFRARKQASVSIYGLTDRRILKVTAGRKRESASVLFSQMGPINVTADAQGYGTLRIETGTHIDSDGDRHVLRFEVPAVPNVARLEELLLRARTDKAAG</sequence>
<keyword evidence="1" id="KW-0812">Transmembrane</keyword>
<keyword evidence="3" id="KW-1185">Reference proteome</keyword>
<evidence type="ECO:0000256" key="1">
    <source>
        <dbReference type="SAM" id="Phobius"/>
    </source>
</evidence>
<gene>
    <name evidence="2" type="ORF">POM99_03590</name>
</gene>
<comment type="caution">
    <text evidence="2">The sequence shown here is derived from an EMBL/GenBank/DDBJ whole genome shotgun (WGS) entry which is preliminary data.</text>
</comment>
<evidence type="ECO:0000313" key="2">
    <source>
        <dbReference type="EMBL" id="MDF8332272.1"/>
    </source>
</evidence>
<keyword evidence="1" id="KW-1133">Transmembrane helix</keyword>